<dbReference type="InterPro" id="IPR000620">
    <property type="entry name" value="EamA_dom"/>
</dbReference>
<dbReference type="OrthoDB" id="1728340at2759"/>
<dbReference type="InterPro" id="IPR037185">
    <property type="entry name" value="EmrE-like"/>
</dbReference>
<dbReference type="PANTHER" id="PTHR31218">
    <property type="entry name" value="WAT1-RELATED PROTEIN"/>
    <property type="match status" value="1"/>
</dbReference>
<protein>
    <recommendedName>
        <fullName evidence="6">WAT1-related protein</fullName>
    </recommendedName>
</protein>
<feature type="transmembrane region" description="Helical" evidence="6">
    <location>
        <begin position="217"/>
        <end position="238"/>
    </location>
</feature>
<feature type="transmembrane region" description="Helical" evidence="6">
    <location>
        <begin position="83"/>
        <end position="104"/>
    </location>
</feature>
<accession>S8DUB6</accession>
<comment type="similarity">
    <text evidence="2 6">Belongs to the drug/metabolite transporter (DMT) superfamily. Plant drug/metabolite exporter (P-DME) (TC 2.A.7.4) family.</text>
</comment>
<evidence type="ECO:0000256" key="5">
    <source>
        <dbReference type="ARBA" id="ARBA00023136"/>
    </source>
</evidence>
<comment type="subcellular location">
    <subcellularLocation>
        <location evidence="1 6">Membrane</location>
        <topology evidence="1 6">Multi-pass membrane protein</topology>
    </subcellularLocation>
</comment>
<evidence type="ECO:0000256" key="1">
    <source>
        <dbReference type="ARBA" id="ARBA00004141"/>
    </source>
</evidence>
<dbReference type="SUPFAM" id="SSF103481">
    <property type="entry name" value="Multidrug resistance efflux transporter EmrE"/>
    <property type="match status" value="1"/>
</dbReference>
<dbReference type="GO" id="GO:0016020">
    <property type="term" value="C:membrane"/>
    <property type="evidence" value="ECO:0007669"/>
    <property type="project" value="UniProtKB-SubCell"/>
</dbReference>
<dbReference type="EMBL" id="AUSU01005461">
    <property type="protein sequence ID" value="EPS63472.1"/>
    <property type="molecule type" value="Genomic_DNA"/>
</dbReference>
<evidence type="ECO:0000256" key="4">
    <source>
        <dbReference type="ARBA" id="ARBA00022989"/>
    </source>
</evidence>
<dbReference type="GO" id="GO:0022857">
    <property type="term" value="F:transmembrane transporter activity"/>
    <property type="evidence" value="ECO:0007669"/>
    <property type="project" value="InterPro"/>
</dbReference>
<feature type="transmembrane region" description="Helical" evidence="6">
    <location>
        <begin position="12"/>
        <end position="34"/>
    </location>
</feature>
<feature type="transmembrane region" description="Helical" evidence="6">
    <location>
        <begin position="145"/>
        <end position="165"/>
    </location>
</feature>
<keyword evidence="9" id="KW-1185">Reference proteome</keyword>
<evidence type="ECO:0000256" key="6">
    <source>
        <dbReference type="RuleBase" id="RU363077"/>
    </source>
</evidence>
<proteinExistence type="inferred from homology"/>
<sequence length="331" mass="35541">GESMGSLSWAQLRSWFIGALPYLGMISAVASLALNMTLSKLAMSSGTSFYILTIYSHTVAALILFPTGFVFHRGKLPPLTFPVLWRIFLLGILGVIGDIFSYAGIKKSSSTLGSELLNLVPGFTYVLVIILRIERFNIRAVSDIAKSAGTIALIIGASIVTLYKGPAILSFEGSSSLLSSLQQDWILGGMLLSVAALSVAIWYILQVSTVKMYPAEIMLVAIYCIVVTAVTTVVAVVAEGDASVWKVETGTGLVAVLFAGMVNISFRLYVVTWCLWKIGPLVVSLFNPLTIVLSVAFGIIFFHEAIYLGSVAGTLVLVIGFYGVMWGKSKE</sequence>
<keyword evidence="4 6" id="KW-1133">Transmembrane helix</keyword>
<keyword evidence="5 6" id="KW-0472">Membrane</keyword>
<reference evidence="8 9" key="1">
    <citation type="journal article" date="2013" name="BMC Genomics">
        <title>The miniature genome of a carnivorous plant Genlisea aurea contains a low number of genes and short non-coding sequences.</title>
        <authorList>
            <person name="Leushkin E.V."/>
            <person name="Sutormin R.A."/>
            <person name="Nabieva E.R."/>
            <person name="Penin A.A."/>
            <person name="Kondrashov A.S."/>
            <person name="Logacheva M.D."/>
        </authorList>
    </citation>
    <scope>NUCLEOTIDE SEQUENCE [LARGE SCALE GENOMIC DNA]</scope>
</reference>
<evidence type="ECO:0000259" key="7">
    <source>
        <dbReference type="Pfam" id="PF00892"/>
    </source>
</evidence>
<keyword evidence="3 6" id="KW-0812">Transmembrane</keyword>
<feature type="transmembrane region" description="Helical" evidence="6">
    <location>
        <begin position="49"/>
        <end position="71"/>
    </location>
</feature>
<comment type="caution">
    <text evidence="8">The sequence shown here is derived from an EMBL/GenBank/DDBJ whole genome shotgun (WGS) entry which is preliminary data.</text>
</comment>
<feature type="domain" description="EamA" evidence="7">
    <location>
        <begin position="22"/>
        <end position="155"/>
    </location>
</feature>
<feature type="transmembrane region" description="Helical" evidence="6">
    <location>
        <begin position="306"/>
        <end position="325"/>
    </location>
</feature>
<evidence type="ECO:0000256" key="2">
    <source>
        <dbReference type="ARBA" id="ARBA00007635"/>
    </source>
</evidence>
<feature type="transmembrane region" description="Helical" evidence="6">
    <location>
        <begin position="185"/>
        <end position="205"/>
    </location>
</feature>
<feature type="transmembrane region" description="Helical" evidence="6">
    <location>
        <begin position="250"/>
        <end position="269"/>
    </location>
</feature>
<evidence type="ECO:0000313" key="8">
    <source>
        <dbReference type="EMBL" id="EPS63472.1"/>
    </source>
</evidence>
<name>S8DUB6_9LAMI</name>
<evidence type="ECO:0000256" key="3">
    <source>
        <dbReference type="ARBA" id="ARBA00022692"/>
    </source>
</evidence>
<dbReference type="Pfam" id="PF00892">
    <property type="entry name" value="EamA"/>
    <property type="match status" value="1"/>
</dbReference>
<dbReference type="AlphaFoldDB" id="S8DUB6"/>
<gene>
    <name evidence="8" type="ORF">M569_11314</name>
</gene>
<dbReference type="InterPro" id="IPR030184">
    <property type="entry name" value="WAT1-related"/>
</dbReference>
<evidence type="ECO:0000313" key="9">
    <source>
        <dbReference type="Proteomes" id="UP000015453"/>
    </source>
</evidence>
<feature type="transmembrane region" description="Helical" evidence="6">
    <location>
        <begin position="281"/>
        <end position="300"/>
    </location>
</feature>
<dbReference type="Proteomes" id="UP000015453">
    <property type="component" value="Unassembled WGS sequence"/>
</dbReference>
<feature type="non-terminal residue" evidence="8">
    <location>
        <position position="1"/>
    </location>
</feature>
<feature type="non-terminal residue" evidence="8">
    <location>
        <position position="331"/>
    </location>
</feature>
<feature type="transmembrane region" description="Helical" evidence="6">
    <location>
        <begin position="116"/>
        <end position="133"/>
    </location>
</feature>
<organism evidence="8 9">
    <name type="scientific">Genlisea aurea</name>
    <dbReference type="NCBI Taxonomy" id="192259"/>
    <lineage>
        <taxon>Eukaryota</taxon>
        <taxon>Viridiplantae</taxon>
        <taxon>Streptophyta</taxon>
        <taxon>Embryophyta</taxon>
        <taxon>Tracheophyta</taxon>
        <taxon>Spermatophyta</taxon>
        <taxon>Magnoliopsida</taxon>
        <taxon>eudicotyledons</taxon>
        <taxon>Gunneridae</taxon>
        <taxon>Pentapetalae</taxon>
        <taxon>asterids</taxon>
        <taxon>lamiids</taxon>
        <taxon>Lamiales</taxon>
        <taxon>Lentibulariaceae</taxon>
        <taxon>Genlisea</taxon>
    </lineage>
</organism>